<dbReference type="EMBL" id="LR798293">
    <property type="protein sequence ID" value="CAB5221403.1"/>
    <property type="molecule type" value="Genomic_DNA"/>
</dbReference>
<sequence length="108" mass="12715">MDILVLLVAMVFSIWFGWHMREVVARHKMQKLLELAQEMEEDDDLPDNYIKIVIEKHDDTFFVYEEENSTFLAQATSKEDLDKSLRARFPGKLFAVKEENLIEVGFMS</sequence>
<organism evidence="1">
    <name type="scientific">uncultured Caudovirales phage</name>
    <dbReference type="NCBI Taxonomy" id="2100421"/>
    <lineage>
        <taxon>Viruses</taxon>
        <taxon>Duplodnaviria</taxon>
        <taxon>Heunggongvirae</taxon>
        <taxon>Uroviricota</taxon>
        <taxon>Caudoviricetes</taxon>
        <taxon>Peduoviridae</taxon>
        <taxon>Maltschvirus</taxon>
        <taxon>Maltschvirus maltsch</taxon>
    </lineage>
</organism>
<reference evidence="1" key="1">
    <citation type="submission" date="2020-05" db="EMBL/GenBank/DDBJ databases">
        <authorList>
            <person name="Chiriac C."/>
            <person name="Salcher M."/>
            <person name="Ghai R."/>
            <person name="Kavagutti S V."/>
        </authorList>
    </citation>
    <scope>NUCLEOTIDE SEQUENCE</scope>
</reference>
<gene>
    <name evidence="1" type="ORF">UFOVP240_154</name>
</gene>
<protein>
    <submittedName>
        <fullName evidence="1">Uncharacterized protein</fullName>
    </submittedName>
</protein>
<name>A0A6J7X286_9CAUD</name>
<evidence type="ECO:0000313" key="1">
    <source>
        <dbReference type="EMBL" id="CAB5221403.1"/>
    </source>
</evidence>
<proteinExistence type="predicted"/>
<accession>A0A6J7X286</accession>